<protein>
    <submittedName>
        <fullName evidence="2">Muscle M-line assembly protein unc-89</fullName>
    </submittedName>
</protein>
<feature type="non-terminal residue" evidence="2">
    <location>
        <position position="255"/>
    </location>
</feature>
<feature type="transmembrane region" description="Helical" evidence="1">
    <location>
        <begin position="6"/>
        <end position="22"/>
    </location>
</feature>
<organism evidence="2">
    <name type="scientific">Lygus hesperus</name>
    <name type="common">Western plant bug</name>
    <dbReference type="NCBI Taxonomy" id="30085"/>
    <lineage>
        <taxon>Eukaryota</taxon>
        <taxon>Metazoa</taxon>
        <taxon>Ecdysozoa</taxon>
        <taxon>Arthropoda</taxon>
        <taxon>Hexapoda</taxon>
        <taxon>Insecta</taxon>
        <taxon>Pterygota</taxon>
        <taxon>Neoptera</taxon>
        <taxon>Paraneoptera</taxon>
        <taxon>Hemiptera</taxon>
        <taxon>Heteroptera</taxon>
        <taxon>Panheteroptera</taxon>
        <taxon>Cimicomorpha</taxon>
        <taxon>Miridae</taxon>
        <taxon>Mirini</taxon>
        <taxon>Lygus</taxon>
    </lineage>
</organism>
<reference evidence="2" key="1">
    <citation type="journal article" date="2014" name="PLoS ONE">
        <title>Transcriptome-Based Identification of ABC Transporters in the Western Tarnished Plant Bug Lygus hesperus.</title>
        <authorList>
            <person name="Hull J.J."/>
            <person name="Chaney K."/>
            <person name="Geib S.M."/>
            <person name="Fabrick J.A."/>
            <person name="Brent C.S."/>
            <person name="Walsh D."/>
            <person name="Lavine L.C."/>
        </authorList>
    </citation>
    <scope>NUCLEOTIDE SEQUENCE</scope>
</reference>
<evidence type="ECO:0000256" key="1">
    <source>
        <dbReference type="SAM" id="Phobius"/>
    </source>
</evidence>
<keyword evidence="1" id="KW-0472">Membrane</keyword>
<reference evidence="2" key="2">
    <citation type="submission" date="2014-07" db="EMBL/GenBank/DDBJ databases">
        <authorList>
            <person name="Hull J."/>
        </authorList>
    </citation>
    <scope>NUCLEOTIDE SEQUENCE</scope>
</reference>
<keyword evidence="1" id="KW-1133">Transmembrane helix</keyword>
<name>A0A0A9ZG55_LYGHE</name>
<sequence length="255" mass="29029">MDVFILNPLFILVSSFVSFYILKISNSEIYFINEEVKIKHPPVISYTKYIETATWKHYKPPLTTEIEDSRRKGSKFQNVLLVIYYTILIISIFCSVNLLQIRLNNIFYLESSIKTIFSQPGSIFNQAIPGIETIHTKRKAASFVITSLASLDATWYNDKPISKDGSRWGKDGFSKSGGSTLVVMYFMENPAGEYTSKEFINFFRHNPCGYLSENSQLTEDVEVHGVTLKYSVISSRKIEGRSGEIYPLAGHTEVL</sequence>
<feature type="transmembrane region" description="Helical" evidence="1">
    <location>
        <begin position="79"/>
        <end position="99"/>
    </location>
</feature>
<keyword evidence="1" id="KW-0812">Transmembrane</keyword>
<dbReference type="AlphaFoldDB" id="A0A0A9ZG55"/>
<evidence type="ECO:0000313" key="2">
    <source>
        <dbReference type="EMBL" id="JAG40935.1"/>
    </source>
</evidence>
<accession>A0A0A9ZG55</accession>
<gene>
    <name evidence="2" type="primary">unc-89_10</name>
    <name evidence="2" type="ORF">CM83_6451</name>
</gene>
<dbReference type="EMBL" id="GBHO01002669">
    <property type="protein sequence ID" value="JAG40935.1"/>
    <property type="molecule type" value="Transcribed_RNA"/>
</dbReference>
<proteinExistence type="predicted"/>